<keyword evidence="2" id="KW-0472">Membrane</keyword>
<sequence length="311" mass="34085">MREPIRHWTQKNMPDLHGSYAVVTGGTSGVGFAMSAALLRHGATVIIVGKQASKGVTAAAKLRAQTGQQNVTFMGADLADQAATKHLANRLLRMLPKLDILINNAGVMMPAKRTLTRDGLELMWAVNYFAGFILTSELMPLLLRSDHARVVNVASIAMGRPHLTFNQFDGHDYRPWTIYTTTKLAQAMMVVKLNQLLTEAGQSVTVTGSSPGLAATSLKTISSRKTAWLMRMGALSFRLLPFLRQSPDQAALPALYAATDPNAQGGVIYAPHAWRGLRGYPALWAWNQRPELHDQKLLDRLYRASRNVTGV</sequence>
<accession>A0A0C9PP63</accession>
<evidence type="ECO:0000256" key="2">
    <source>
        <dbReference type="SAM" id="Phobius"/>
    </source>
</evidence>
<evidence type="ECO:0000313" key="3">
    <source>
        <dbReference type="EMBL" id="GAN36706.1"/>
    </source>
</evidence>
<dbReference type="RefSeq" id="WP_003574714.1">
    <property type="nucleotide sequence ID" value="NZ_BAYM01000087.1"/>
</dbReference>
<dbReference type="PANTHER" id="PTHR43157">
    <property type="entry name" value="PHOSPHATIDYLINOSITOL-GLYCAN BIOSYNTHESIS CLASS F PROTEIN-RELATED"/>
    <property type="match status" value="1"/>
</dbReference>
<dbReference type="AlphaFoldDB" id="A0A0C9PP63"/>
<dbReference type="InterPro" id="IPR002347">
    <property type="entry name" value="SDR_fam"/>
</dbReference>
<dbReference type="Pfam" id="PF00106">
    <property type="entry name" value="adh_short"/>
    <property type="match status" value="1"/>
</dbReference>
<organism evidence="3 4">
    <name type="scientific">Lacticaseibacillus paracasei NRIC 0644</name>
    <dbReference type="NCBI Taxonomy" id="1435038"/>
    <lineage>
        <taxon>Bacteria</taxon>
        <taxon>Bacillati</taxon>
        <taxon>Bacillota</taxon>
        <taxon>Bacilli</taxon>
        <taxon>Lactobacillales</taxon>
        <taxon>Lactobacillaceae</taxon>
        <taxon>Lacticaseibacillus</taxon>
    </lineage>
</organism>
<name>A0A0C9PP63_LACPA</name>
<keyword evidence="1" id="KW-0560">Oxidoreductase</keyword>
<evidence type="ECO:0000313" key="4">
    <source>
        <dbReference type="Proteomes" id="UP000032552"/>
    </source>
</evidence>
<dbReference type="PRINTS" id="PR00081">
    <property type="entry name" value="GDHRDH"/>
</dbReference>
<evidence type="ECO:0000256" key="1">
    <source>
        <dbReference type="ARBA" id="ARBA00023002"/>
    </source>
</evidence>
<gene>
    <name evidence="3" type="ORF">LC0644_1295</name>
</gene>
<dbReference type="GO" id="GO:0016491">
    <property type="term" value="F:oxidoreductase activity"/>
    <property type="evidence" value="ECO:0007669"/>
    <property type="project" value="UniProtKB-KW"/>
</dbReference>
<comment type="caution">
    <text evidence="3">The sequence shown here is derived from an EMBL/GenBank/DDBJ whole genome shotgun (WGS) entry which is preliminary data.</text>
</comment>
<keyword evidence="2" id="KW-0812">Transmembrane</keyword>
<dbReference type="InterPro" id="IPR036291">
    <property type="entry name" value="NAD(P)-bd_dom_sf"/>
</dbReference>
<dbReference type="Gene3D" id="3.40.50.720">
    <property type="entry name" value="NAD(P)-binding Rossmann-like Domain"/>
    <property type="match status" value="1"/>
</dbReference>
<proteinExistence type="predicted"/>
<dbReference type="SUPFAM" id="SSF51735">
    <property type="entry name" value="NAD(P)-binding Rossmann-fold domains"/>
    <property type="match status" value="1"/>
</dbReference>
<dbReference type="EMBL" id="BAYM01000087">
    <property type="protein sequence ID" value="GAN36706.1"/>
    <property type="molecule type" value="Genomic_DNA"/>
</dbReference>
<keyword evidence="2" id="KW-1133">Transmembrane helix</keyword>
<reference evidence="4" key="1">
    <citation type="submission" date="2014-05" db="EMBL/GenBank/DDBJ databases">
        <title>Whole genome sequencing of Lactobacillus casei NRIC0644.</title>
        <authorList>
            <person name="Atarashi H."/>
            <person name="Yoshida Y."/>
            <person name="Fujimura S."/>
            <person name="Tanaka N."/>
            <person name="Shiwa Y."/>
            <person name="Yoshikawa H."/>
            <person name="Okada S."/>
            <person name="Nakagawa J."/>
        </authorList>
    </citation>
    <scope>NUCLEOTIDE SEQUENCE [LARGE SCALE GENOMIC DNA]</scope>
    <source>
        <strain evidence="4">NRIC0644</strain>
    </source>
</reference>
<protein>
    <submittedName>
        <fullName evidence="3">Short-chain alcohol dehydrogenase</fullName>
    </submittedName>
</protein>
<dbReference type="Proteomes" id="UP000032552">
    <property type="component" value="Unassembled WGS sequence"/>
</dbReference>
<feature type="transmembrane region" description="Helical" evidence="2">
    <location>
        <begin position="20"/>
        <end position="39"/>
    </location>
</feature>
<dbReference type="PANTHER" id="PTHR43157:SF31">
    <property type="entry name" value="PHOSPHATIDYLINOSITOL-GLYCAN BIOSYNTHESIS CLASS F PROTEIN"/>
    <property type="match status" value="1"/>
</dbReference>